<organism evidence="1 2">
    <name type="scientific">Membranihabitans marinus</name>
    <dbReference type="NCBI Taxonomy" id="1227546"/>
    <lineage>
        <taxon>Bacteria</taxon>
        <taxon>Pseudomonadati</taxon>
        <taxon>Bacteroidota</taxon>
        <taxon>Saprospiria</taxon>
        <taxon>Saprospirales</taxon>
        <taxon>Saprospiraceae</taxon>
        <taxon>Membranihabitans</taxon>
    </lineage>
</organism>
<evidence type="ECO:0000313" key="1">
    <source>
        <dbReference type="EMBL" id="MBY5959208.1"/>
    </source>
</evidence>
<reference evidence="1" key="1">
    <citation type="submission" date="2021-06" db="EMBL/GenBank/DDBJ databases">
        <title>44 bacteria genomes isolated from Dapeng, Shenzhen.</title>
        <authorList>
            <person name="Zheng W."/>
            <person name="Yu S."/>
            <person name="Huang Y."/>
        </authorList>
    </citation>
    <scope>NUCLEOTIDE SEQUENCE</scope>
    <source>
        <strain evidence="1">DP5N28-2</strain>
    </source>
</reference>
<protein>
    <recommendedName>
        <fullName evidence="3">Natural product</fullName>
    </recommendedName>
</protein>
<keyword evidence="2" id="KW-1185">Reference proteome</keyword>
<dbReference type="RefSeq" id="WP_222580747.1">
    <property type="nucleotide sequence ID" value="NZ_JAHVHU010000012.1"/>
</dbReference>
<proteinExistence type="predicted"/>
<evidence type="ECO:0008006" key="3">
    <source>
        <dbReference type="Google" id="ProtNLM"/>
    </source>
</evidence>
<gene>
    <name evidence="1" type="ORF">KUV50_13730</name>
</gene>
<dbReference type="AlphaFoldDB" id="A0A953HWS2"/>
<comment type="caution">
    <text evidence="1">The sequence shown here is derived from an EMBL/GenBank/DDBJ whole genome shotgun (WGS) entry which is preliminary data.</text>
</comment>
<accession>A0A953HWS2</accession>
<name>A0A953HWS2_9BACT</name>
<evidence type="ECO:0000313" key="2">
    <source>
        <dbReference type="Proteomes" id="UP000753961"/>
    </source>
</evidence>
<dbReference type="Proteomes" id="UP000753961">
    <property type="component" value="Unassembled WGS sequence"/>
</dbReference>
<sequence>MSNLKDFRELGISIPKDQLKMILGGYGGSCGYIDNNGNEMCGLSQAEARHMAEGIPGYYWCCESCASNGGSASYC</sequence>
<dbReference type="EMBL" id="JAHVHU010000012">
    <property type="protein sequence ID" value="MBY5959208.1"/>
    <property type="molecule type" value="Genomic_DNA"/>
</dbReference>